<keyword evidence="1" id="KW-0677">Repeat</keyword>
<dbReference type="InterPro" id="IPR056884">
    <property type="entry name" value="NPHP3-like_N"/>
</dbReference>
<sequence>MTTVLDVLCEEMTPGANLDSAVQWPQPSCYPGTCIRLTTEIQTWFFNNGHKWNFLWLSGPTGVGKSAVAQTVAKYALEHDILGAIYFFSRPNQQNKYIEVFITLAYQLAIHFPGYQTLMGAKLVAEPDLLMKTPCIQLRKLIVEPLLLLSHEQKCVIILDGLDECDDEDNQLEIVKLINDLVCSNIPLPIIWMICSWPESHLKWIFTRSDYAIQCWQEFLPIDSEESRSDTDVFICGQFKVIHKRYGECVDEGTDSSWPPEASIQQIVQKMSGLFVLADTFLRYIEDPVTRNPDQHLGKVLALLEYSHVTGSRNPMHDLDLFYSRILSSIPDDHWPITCQILIASTIHFLETEQMAVQPLCNFLGIARAKFYAAMSHLHSVVHVPEPPDAADTPLHFFHATFLDYLTDPTHAGHFFIGWLVTNNRVTVASAGLWDLVLSGLQCLGSAIGLCLVWEHQKEIQDNEEVCRSLKAALSWPSDNAHANWAHAMAAVHVFRFYFSQVLSLLLVHSELDDNLLDVLCHFDFNILSLTAGQDIPISPPGHFNKLVIFILSS</sequence>
<evidence type="ECO:0000259" key="2">
    <source>
        <dbReference type="Pfam" id="PF24883"/>
    </source>
</evidence>
<dbReference type="OrthoDB" id="6084525at2759"/>
<dbReference type="Proteomes" id="UP000807342">
    <property type="component" value="Unassembled WGS sequence"/>
</dbReference>
<keyword evidence="4" id="KW-1185">Reference proteome</keyword>
<dbReference type="Pfam" id="PF24883">
    <property type="entry name" value="NPHP3_N"/>
    <property type="match status" value="1"/>
</dbReference>
<organism evidence="3 4">
    <name type="scientific">Macrolepiota fuliginosa MF-IS2</name>
    <dbReference type="NCBI Taxonomy" id="1400762"/>
    <lineage>
        <taxon>Eukaryota</taxon>
        <taxon>Fungi</taxon>
        <taxon>Dikarya</taxon>
        <taxon>Basidiomycota</taxon>
        <taxon>Agaricomycotina</taxon>
        <taxon>Agaricomycetes</taxon>
        <taxon>Agaricomycetidae</taxon>
        <taxon>Agaricales</taxon>
        <taxon>Agaricineae</taxon>
        <taxon>Agaricaceae</taxon>
        <taxon>Macrolepiota</taxon>
    </lineage>
</organism>
<dbReference type="PANTHER" id="PTHR10039">
    <property type="entry name" value="AMELOGENIN"/>
    <property type="match status" value="1"/>
</dbReference>
<feature type="domain" description="Nephrocystin 3-like N-terminal" evidence="2">
    <location>
        <begin position="38"/>
        <end position="194"/>
    </location>
</feature>
<comment type="caution">
    <text evidence="3">The sequence shown here is derived from an EMBL/GenBank/DDBJ whole genome shotgun (WGS) entry which is preliminary data.</text>
</comment>
<dbReference type="Gene3D" id="3.40.50.300">
    <property type="entry name" value="P-loop containing nucleotide triphosphate hydrolases"/>
    <property type="match status" value="1"/>
</dbReference>
<accession>A0A9P6BUU1</accession>
<reference evidence="3" key="1">
    <citation type="submission" date="2020-11" db="EMBL/GenBank/DDBJ databases">
        <authorList>
            <consortium name="DOE Joint Genome Institute"/>
            <person name="Ahrendt S."/>
            <person name="Riley R."/>
            <person name="Andreopoulos W."/>
            <person name="Labutti K."/>
            <person name="Pangilinan J."/>
            <person name="Ruiz-Duenas F.J."/>
            <person name="Barrasa J.M."/>
            <person name="Sanchez-Garcia M."/>
            <person name="Camarero S."/>
            <person name="Miyauchi S."/>
            <person name="Serrano A."/>
            <person name="Linde D."/>
            <person name="Babiker R."/>
            <person name="Drula E."/>
            <person name="Ayuso-Fernandez I."/>
            <person name="Pacheco R."/>
            <person name="Padilla G."/>
            <person name="Ferreira P."/>
            <person name="Barriuso J."/>
            <person name="Kellner H."/>
            <person name="Castanera R."/>
            <person name="Alfaro M."/>
            <person name="Ramirez L."/>
            <person name="Pisabarro A.G."/>
            <person name="Kuo A."/>
            <person name="Tritt A."/>
            <person name="Lipzen A."/>
            <person name="He G."/>
            <person name="Yan M."/>
            <person name="Ng V."/>
            <person name="Cullen D."/>
            <person name="Martin F."/>
            <person name="Rosso M.-N."/>
            <person name="Henrissat B."/>
            <person name="Hibbett D."/>
            <person name="Martinez A.T."/>
            <person name="Grigoriev I.V."/>
        </authorList>
    </citation>
    <scope>NUCLEOTIDE SEQUENCE</scope>
    <source>
        <strain evidence="3">MF-IS2</strain>
    </source>
</reference>
<name>A0A9P6BUU1_9AGAR</name>
<protein>
    <recommendedName>
        <fullName evidence="2">Nephrocystin 3-like N-terminal domain-containing protein</fullName>
    </recommendedName>
</protein>
<dbReference type="EMBL" id="MU152328">
    <property type="protein sequence ID" value="KAF9440691.1"/>
    <property type="molecule type" value="Genomic_DNA"/>
</dbReference>
<evidence type="ECO:0000256" key="1">
    <source>
        <dbReference type="ARBA" id="ARBA00022737"/>
    </source>
</evidence>
<evidence type="ECO:0000313" key="3">
    <source>
        <dbReference type="EMBL" id="KAF9440691.1"/>
    </source>
</evidence>
<dbReference type="AlphaFoldDB" id="A0A9P6BUU1"/>
<dbReference type="InterPro" id="IPR027417">
    <property type="entry name" value="P-loop_NTPase"/>
</dbReference>
<gene>
    <name evidence="3" type="ORF">P691DRAFT_686786</name>
</gene>
<proteinExistence type="predicted"/>
<evidence type="ECO:0000313" key="4">
    <source>
        <dbReference type="Proteomes" id="UP000807342"/>
    </source>
</evidence>
<dbReference type="PANTHER" id="PTHR10039:SF15">
    <property type="entry name" value="NACHT DOMAIN-CONTAINING PROTEIN"/>
    <property type="match status" value="1"/>
</dbReference>
<dbReference type="SUPFAM" id="SSF52540">
    <property type="entry name" value="P-loop containing nucleoside triphosphate hydrolases"/>
    <property type="match status" value="1"/>
</dbReference>